<dbReference type="EMBL" id="CP038033">
    <property type="protein sequence ID" value="QBQ56214.1"/>
    <property type="molecule type" value="Genomic_DNA"/>
</dbReference>
<gene>
    <name evidence="1" type="ORF">E3U44_18190</name>
</gene>
<accession>A0A4P7C3P3</accession>
<dbReference type="AlphaFoldDB" id="A0A4P7C3P3"/>
<dbReference type="Proteomes" id="UP000294325">
    <property type="component" value="Chromosome"/>
</dbReference>
<reference evidence="1 2" key="1">
    <citation type="submission" date="2019-03" db="EMBL/GenBank/DDBJ databases">
        <title>The genome sequence of Nitrosococcus wardiae strain D1FHST reveals the archetypal metabolic capacity of ammonia-oxidizing Gammaproteobacteria.</title>
        <authorList>
            <person name="Wang L."/>
            <person name="Lim C.K."/>
            <person name="Hanson T.E."/>
            <person name="Dang H."/>
            <person name="Klotz M.G."/>
        </authorList>
    </citation>
    <scope>NUCLEOTIDE SEQUENCE [LARGE SCALE GENOMIC DNA]</scope>
    <source>
        <strain evidence="1 2">D1FHS</strain>
    </source>
</reference>
<organism evidence="1 2">
    <name type="scientific">Nitrosococcus wardiae</name>
    <dbReference type="NCBI Taxonomy" id="1814290"/>
    <lineage>
        <taxon>Bacteria</taxon>
        <taxon>Pseudomonadati</taxon>
        <taxon>Pseudomonadota</taxon>
        <taxon>Gammaproteobacteria</taxon>
        <taxon>Chromatiales</taxon>
        <taxon>Chromatiaceae</taxon>
        <taxon>Nitrosococcus</taxon>
    </lineage>
</organism>
<evidence type="ECO:0008006" key="3">
    <source>
        <dbReference type="Google" id="ProtNLM"/>
    </source>
</evidence>
<sequence length="120" mass="13719">MFDRDKILEYVKVLSAQNSKPSTVDMVETLNKLGFTDQNGFEFTEDTLNSLINPKPIKPFDTNVTIDTINALLRKGYNRYDIVGLLNNDGYRTDEGLEWNKQSLDDFMTKHKLGASEKPL</sequence>
<name>A0A4P7C3P3_9GAMM</name>
<dbReference type="KEGG" id="nwr:E3U44_18190"/>
<evidence type="ECO:0000313" key="2">
    <source>
        <dbReference type="Proteomes" id="UP000294325"/>
    </source>
</evidence>
<keyword evidence="2" id="KW-1185">Reference proteome</keyword>
<evidence type="ECO:0000313" key="1">
    <source>
        <dbReference type="EMBL" id="QBQ56214.1"/>
    </source>
</evidence>
<dbReference type="RefSeq" id="WP_134359464.1">
    <property type="nucleotide sequence ID" value="NZ_CP038033.1"/>
</dbReference>
<proteinExistence type="predicted"/>
<protein>
    <recommendedName>
        <fullName evidence="3">Recombinase domain-containing protein</fullName>
    </recommendedName>
</protein>